<comment type="similarity">
    <text evidence="2">Belongs to the krueppel C2H2-type zinc-finger protein family.</text>
</comment>
<dbReference type="Pfam" id="PF00096">
    <property type="entry name" value="zf-C2H2"/>
    <property type="match status" value="5"/>
</dbReference>
<evidence type="ECO:0000256" key="10">
    <source>
        <dbReference type="PROSITE-ProRule" id="PRU00042"/>
    </source>
</evidence>
<dbReference type="Ensembl" id="ENSAMXT00005028866.1">
    <property type="protein sequence ID" value="ENSAMXP00005026207.1"/>
    <property type="gene ID" value="ENSAMXG00005013233.1"/>
</dbReference>
<dbReference type="FunFam" id="3.30.160.60:FF:001442">
    <property type="entry name" value="zinc finger protein 696"/>
    <property type="match status" value="1"/>
</dbReference>
<keyword evidence="5 10" id="KW-0863">Zinc-finger</keyword>
<name>A0A8B9JTR0_ASTMX</name>
<dbReference type="GO" id="GO:0005634">
    <property type="term" value="C:nucleus"/>
    <property type="evidence" value="ECO:0007669"/>
    <property type="project" value="UniProtKB-SubCell"/>
</dbReference>
<evidence type="ECO:0000313" key="13">
    <source>
        <dbReference type="Proteomes" id="UP000694621"/>
    </source>
</evidence>
<reference evidence="12" key="1">
    <citation type="submission" date="2025-08" db="UniProtKB">
        <authorList>
            <consortium name="Ensembl"/>
        </authorList>
    </citation>
    <scope>IDENTIFICATION</scope>
</reference>
<dbReference type="AlphaFoldDB" id="A0A8B9JTR0"/>
<dbReference type="GO" id="GO:0000981">
    <property type="term" value="F:DNA-binding transcription factor activity, RNA polymerase II-specific"/>
    <property type="evidence" value="ECO:0007669"/>
    <property type="project" value="TreeGrafter"/>
</dbReference>
<evidence type="ECO:0000256" key="7">
    <source>
        <dbReference type="ARBA" id="ARBA00023015"/>
    </source>
</evidence>
<dbReference type="PANTHER" id="PTHR24394">
    <property type="entry name" value="ZINC FINGER PROTEIN"/>
    <property type="match status" value="1"/>
</dbReference>
<proteinExistence type="inferred from homology"/>
<evidence type="ECO:0000259" key="11">
    <source>
        <dbReference type="PROSITE" id="PS50157"/>
    </source>
</evidence>
<feature type="domain" description="C2H2-type" evidence="11">
    <location>
        <begin position="190"/>
        <end position="222"/>
    </location>
</feature>
<dbReference type="InterPro" id="IPR013087">
    <property type="entry name" value="Znf_C2H2_type"/>
</dbReference>
<dbReference type="SMART" id="SM00355">
    <property type="entry name" value="ZnF_C2H2"/>
    <property type="match status" value="9"/>
</dbReference>
<dbReference type="Gene3D" id="3.30.160.60">
    <property type="entry name" value="Classic Zinc Finger"/>
    <property type="match status" value="6"/>
</dbReference>
<dbReference type="PANTHER" id="PTHR24394:SF48">
    <property type="entry name" value="ZINC FINGER PROTEIN 771"/>
    <property type="match status" value="1"/>
</dbReference>
<keyword evidence="3" id="KW-0479">Metal-binding</keyword>
<evidence type="ECO:0000256" key="1">
    <source>
        <dbReference type="ARBA" id="ARBA00004123"/>
    </source>
</evidence>
<keyword evidence="4" id="KW-0677">Repeat</keyword>
<comment type="subcellular location">
    <subcellularLocation>
        <location evidence="1">Nucleus</location>
    </subcellularLocation>
</comment>
<feature type="domain" description="C2H2-type" evidence="11">
    <location>
        <begin position="44"/>
        <end position="71"/>
    </location>
</feature>
<accession>A0A8B9JTR0</accession>
<evidence type="ECO:0000256" key="2">
    <source>
        <dbReference type="ARBA" id="ARBA00006991"/>
    </source>
</evidence>
<feature type="domain" description="C2H2-type" evidence="11">
    <location>
        <begin position="259"/>
        <end position="291"/>
    </location>
</feature>
<dbReference type="InterPro" id="IPR036236">
    <property type="entry name" value="Znf_C2H2_sf"/>
</dbReference>
<keyword evidence="6" id="KW-0862">Zinc</keyword>
<keyword evidence="8" id="KW-0804">Transcription</keyword>
<evidence type="ECO:0000256" key="4">
    <source>
        <dbReference type="ARBA" id="ARBA00022737"/>
    </source>
</evidence>
<dbReference type="PROSITE" id="PS50157">
    <property type="entry name" value="ZINC_FINGER_C2H2_2"/>
    <property type="match status" value="9"/>
</dbReference>
<evidence type="ECO:0000256" key="8">
    <source>
        <dbReference type="ARBA" id="ARBA00023163"/>
    </source>
</evidence>
<feature type="domain" description="C2H2-type" evidence="11">
    <location>
        <begin position="101"/>
        <end position="128"/>
    </location>
</feature>
<dbReference type="GO" id="GO:0008270">
    <property type="term" value="F:zinc ion binding"/>
    <property type="evidence" value="ECO:0007669"/>
    <property type="project" value="UniProtKB-KW"/>
</dbReference>
<dbReference type="FunFam" id="3.30.160.60:FF:000100">
    <property type="entry name" value="Zinc finger 45-like"/>
    <property type="match status" value="1"/>
</dbReference>
<protein>
    <recommendedName>
        <fullName evidence="11">C2H2-type domain-containing protein</fullName>
    </recommendedName>
</protein>
<dbReference type="SUPFAM" id="SSF57667">
    <property type="entry name" value="beta-beta-alpha zinc fingers"/>
    <property type="match status" value="5"/>
</dbReference>
<dbReference type="FunFam" id="3.30.160.60:FF:000096">
    <property type="entry name" value="Zinc finger and BTB domain-containing protein 18 isoform 1"/>
    <property type="match status" value="1"/>
</dbReference>
<evidence type="ECO:0000256" key="3">
    <source>
        <dbReference type="ARBA" id="ARBA00022723"/>
    </source>
</evidence>
<dbReference type="Proteomes" id="UP000694621">
    <property type="component" value="Unplaced"/>
</dbReference>
<dbReference type="PROSITE" id="PS00028">
    <property type="entry name" value="ZINC_FINGER_C2H2_1"/>
    <property type="match status" value="5"/>
</dbReference>
<keyword evidence="9" id="KW-0539">Nucleus</keyword>
<feature type="domain" description="C2H2-type" evidence="11">
    <location>
        <begin position="231"/>
        <end position="258"/>
    </location>
</feature>
<evidence type="ECO:0000256" key="6">
    <source>
        <dbReference type="ARBA" id="ARBA00022833"/>
    </source>
</evidence>
<evidence type="ECO:0000256" key="9">
    <source>
        <dbReference type="ARBA" id="ARBA00023242"/>
    </source>
</evidence>
<organism evidence="12 13">
    <name type="scientific">Astyanax mexicanus</name>
    <name type="common">Blind cave fish</name>
    <name type="synonym">Astyanax fasciatus mexicanus</name>
    <dbReference type="NCBI Taxonomy" id="7994"/>
    <lineage>
        <taxon>Eukaryota</taxon>
        <taxon>Metazoa</taxon>
        <taxon>Chordata</taxon>
        <taxon>Craniata</taxon>
        <taxon>Vertebrata</taxon>
        <taxon>Euteleostomi</taxon>
        <taxon>Actinopterygii</taxon>
        <taxon>Neopterygii</taxon>
        <taxon>Teleostei</taxon>
        <taxon>Ostariophysi</taxon>
        <taxon>Characiformes</taxon>
        <taxon>Characoidei</taxon>
        <taxon>Acestrorhamphidae</taxon>
        <taxon>Acestrorhamphinae</taxon>
        <taxon>Astyanax</taxon>
    </lineage>
</organism>
<feature type="domain" description="C2H2-type" evidence="11">
    <location>
        <begin position="162"/>
        <end position="189"/>
    </location>
</feature>
<feature type="domain" description="C2H2-type" evidence="11">
    <location>
        <begin position="73"/>
        <end position="91"/>
    </location>
</feature>
<dbReference type="FunFam" id="3.30.160.60:FF:000870">
    <property type="entry name" value="zinc finger protein 197 isoform X1"/>
    <property type="match status" value="1"/>
</dbReference>
<keyword evidence="7" id="KW-0805">Transcription regulation</keyword>
<feature type="domain" description="C2H2-type" evidence="11">
    <location>
        <begin position="134"/>
        <end position="161"/>
    </location>
</feature>
<sequence>SCLDKETSSDTNNLDQDKIYKCPICPERFAQALELADHLSVHSHMCSVCKKTFPTKQKLEEHEQCHVAAATQYECTECGNSFLGSDSFRQHNCARKKQDFYNCPVCNKRFSSSNNLQDHQRLHDNFRPFKCLPVGCPICGKIFPYKSVLKIHLRIHSGEKPYTCRVCGKAFTQACTVRVHERVHWSIKPFLCSKCGKGFSQIGTLKAHTCAGKPQVHSTLKEMELAGVVTFRCHLCRECFSTRDEYDPHLQTHTDNQRYSCERCGQKYGLRSELDTHSKYCFSMWLAKTKPFNRLASAKLHTKQAPTDKTVQSSPYELSRYTHLGTWNSCSYKRCLKKMTCSAVQTSESVHHLFCLRSKQPFIVNIKNHIKASLTS</sequence>
<evidence type="ECO:0000313" key="12">
    <source>
        <dbReference type="Ensembl" id="ENSAMXP00005026207.1"/>
    </source>
</evidence>
<dbReference type="Pfam" id="PF13912">
    <property type="entry name" value="zf-C2H2_6"/>
    <property type="match status" value="1"/>
</dbReference>
<feature type="domain" description="C2H2-type" evidence="11">
    <location>
        <begin position="20"/>
        <end position="43"/>
    </location>
</feature>
<evidence type="ECO:0000256" key="5">
    <source>
        <dbReference type="ARBA" id="ARBA00022771"/>
    </source>
</evidence>